<dbReference type="OrthoDB" id="9815339at2"/>
<sequence>MQRLVIVLLHDRFGRIDAGTRRFLEGLRPFAQRLHVVVNGALGNDGQRALAGLSDDLLVRENTGFDVGGYRAAIEAIGPRRLARFDELLMTNSTNFGPVEVFPGRGATFAHIFERQDARDVDVWGMTQHGEITPNPYTFRGTLPAHLQSNWLAVRASVLRSDAWAQYWASMPEITSYDDSIRHHESRFTQFFADAGFRCEPVFAAAPFGVANPSIEQPLALLRAGCPIVKRRLFFHDPVELDHRAVDVPEVARAMAAGGFDAGVIVHSAALTTPPRTLASALGGVRTLREPARLTRDGHPETAATSGGEVAIVGGMRMRRVEGNLWRRLADNPRGLLDDVDFIVSRGAYPVLGAIPPAEVGTRAITAGGDDDGGQVVDERPEHIADPAAVRAARDAGNALLADPTPIAWALADEPALGAIVPLTPHIGSEAIGHGWLGRRDAVEELTVRLGLDGPLDEHGPAAPYSAVAVYRPAALRPLADVFRALGGWGPLVAQTHGGGPELERQLDLLASRIVLTAGYLTVEVGTVAQLEASLAHLQAKYAEVAGMLPPGAREPIRYLRARRRGALSPEAIGETLVRRAPKFAQSLRAAIARWRS</sequence>
<organism evidence="1 2">
    <name type="scientific">Pseudoclavibacter endophyticus</name>
    <dbReference type="NCBI Taxonomy" id="1778590"/>
    <lineage>
        <taxon>Bacteria</taxon>
        <taxon>Bacillati</taxon>
        <taxon>Actinomycetota</taxon>
        <taxon>Actinomycetes</taxon>
        <taxon>Micrococcales</taxon>
        <taxon>Microbacteriaceae</taxon>
        <taxon>Pseudoclavibacter</taxon>
    </lineage>
</organism>
<dbReference type="Proteomes" id="UP000431744">
    <property type="component" value="Unassembled WGS sequence"/>
</dbReference>
<evidence type="ECO:0008006" key="3">
    <source>
        <dbReference type="Google" id="ProtNLM"/>
    </source>
</evidence>
<dbReference type="EMBL" id="WBJY01000001">
    <property type="protein sequence ID" value="KAB1649108.1"/>
    <property type="molecule type" value="Genomic_DNA"/>
</dbReference>
<proteinExistence type="predicted"/>
<accession>A0A6H9WM60</accession>
<dbReference type="RefSeq" id="WP_158027700.1">
    <property type="nucleotide sequence ID" value="NZ_BMHG01000001.1"/>
</dbReference>
<comment type="caution">
    <text evidence="1">The sequence shown here is derived from an EMBL/GenBank/DDBJ whole genome shotgun (WGS) entry which is preliminary data.</text>
</comment>
<dbReference type="AlphaFoldDB" id="A0A6H9WM60"/>
<keyword evidence="2" id="KW-1185">Reference proteome</keyword>
<evidence type="ECO:0000313" key="1">
    <source>
        <dbReference type="EMBL" id="KAB1649108.1"/>
    </source>
</evidence>
<dbReference type="Pfam" id="PF05045">
    <property type="entry name" value="RgpF"/>
    <property type="match status" value="1"/>
</dbReference>
<gene>
    <name evidence="1" type="ORF">F8O04_02165</name>
</gene>
<evidence type="ECO:0000313" key="2">
    <source>
        <dbReference type="Proteomes" id="UP000431744"/>
    </source>
</evidence>
<name>A0A6H9WM60_9MICO</name>
<protein>
    <recommendedName>
        <fullName evidence="3">Rhamnan synthesis protein F</fullName>
    </recommendedName>
</protein>
<reference evidence="1 2" key="1">
    <citation type="submission" date="2019-09" db="EMBL/GenBank/DDBJ databases">
        <title>Phylogeny of genus Pseudoclavibacter and closely related genus.</title>
        <authorList>
            <person name="Li Y."/>
        </authorList>
    </citation>
    <scope>NUCLEOTIDE SEQUENCE [LARGE SCALE GENOMIC DNA]</scope>
    <source>
        <strain evidence="1 2">EGI 60007</strain>
    </source>
</reference>
<dbReference type="InterPro" id="IPR007739">
    <property type="entry name" value="RgpF"/>
</dbReference>